<dbReference type="Proteomes" id="UP000637239">
    <property type="component" value="Chromosome 1"/>
</dbReference>
<gene>
    <name evidence="1" type="ORF">ACHE_10899S</name>
</gene>
<dbReference type="RefSeq" id="XP_043132019.1">
    <property type="nucleotide sequence ID" value="XM_043284396.1"/>
</dbReference>
<dbReference type="KEGG" id="ache:ACHE_10899S"/>
<accession>A0A7R7VFS8</accession>
<keyword evidence="2" id="KW-1185">Reference proteome</keyword>
<dbReference type="EMBL" id="AP024416">
    <property type="protein sequence ID" value="BCR83497.1"/>
    <property type="molecule type" value="Genomic_DNA"/>
</dbReference>
<dbReference type="AlphaFoldDB" id="A0A7R7VFS8"/>
<reference evidence="1" key="1">
    <citation type="submission" date="2021-01" db="EMBL/GenBank/DDBJ databases">
        <authorList>
            <consortium name="Aspergillus chevalieri M1 genome sequencing consortium"/>
            <person name="Kazuki M."/>
            <person name="Futagami T."/>
        </authorList>
    </citation>
    <scope>NUCLEOTIDE SEQUENCE</scope>
    <source>
        <strain evidence="1">M1</strain>
    </source>
</reference>
<dbReference type="GeneID" id="66977856"/>
<organism evidence="1 2">
    <name type="scientific">Aspergillus chevalieri</name>
    <name type="common">Eurotium chevalieri</name>
    <dbReference type="NCBI Taxonomy" id="182096"/>
    <lineage>
        <taxon>Eukaryota</taxon>
        <taxon>Fungi</taxon>
        <taxon>Dikarya</taxon>
        <taxon>Ascomycota</taxon>
        <taxon>Pezizomycotina</taxon>
        <taxon>Eurotiomycetes</taxon>
        <taxon>Eurotiomycetidae</taxon>
        <taxon>Eurotiales</taxon>
        <taxon>Aspergillaceae</taxon>
        <taxon>Aspergillus</taxon>
        <taxon>Aspergillus subgen. Aspergillus</taxon>
    </lineage>
</organism>
<proteinExistence type="predicted"/>
<protein>
    <submittedName>
        <fullName evidence="1">Uncharacterized protein</fullName>
    </submittedName>
</protein>
<evidence type="ECO:0000313" key="1">
    <source>
        <dbReference type="EMBL" id="BCR83497.1"/>
    </source>
</evidence>
<reference evidence="1" key="2">
    <citation type="submission" date="2021-02" db="EMBL/GenBank/DDBJ databases">
        <title>Aspergillus chevalieri M1 genome sequence.</title>
        <authorList>
            <person name="Kadooka C."/>
            <person name="Mori K."/>
            <person name="Futagami T."/>
        </authorList>
    </citation>
    <scope>NUCLEOTIDE SEQUENCE</scope>
    <source>
        <strain evidence="1">M1</strain>
    </source>
</reference>
<evidence type="ECO:0000313" key="2">
    <source>
        <dbReference type="Proteomes" id="UP000637239"/>
    </source>
</evidence>
<sequence>MPKPVQITFEGVEAWEDNHEEVNKLLEELTGYHDYPSTRSLPPIIFGASLDEYGIERLKSIEGVVVHVSEDDD</sequence>
<name>A0A7R7VFS8_ASPCH</name>